<name>A0A0K0F2W0_STRVS</name>
<evidence type="ECO:0000313" key="5">
    <source>
        <dbReference type="WBParaSite" id="SVE_0314000.1"/>
    </source>
</evidence>
<protein>
    <submittedName>
        <fullName evidence="5">CPG4 domain-containing protein</fullName>
    </submittedName>
</protein>
<feature type="region of interest" description="Disordered" evidence="3">
    <location>
        <begin position="118"/>
        <end position="184"/>
    </location>
</feature>
<keyword evidence="4" id="KW-1185">Reference proteome</keyword>
<dbReference type="PANTHER" id="PTHR21029">
    <property type="entry name" value="R-SEVEN BINDING PROTEIN (R7BP) HOMOLOG"/>
    <property type="match status" value="1"/>
</dbReference>
<dbReference type="GO" id="GO:0009968">
    <property type="term" value="P:negative regulation of signal transduction"/>
    <property type="evidence" value="ECO:0007669"/>
    <property type="project" value="UniProtKB-KW"/>
</dbReference>
<reference evidence="4" key="1">
    <citation type="submission" date="2014-07" db="EMBL/GenBank/DDBJ databases">
        <authorList>
            <person name="Martin A.A"/>
            <person name="De Silva N."/>
        </authorList>
    </citation>
    <scope>NUCLEOTIDE SEQUENCE</scope>
</reference>
<evidence type="ECO:0000256" key="3">
    <source>
        <dbReference type="SAM" id="MobiDB-lite"/>
    </source>
</evidence>
<dbReference type="InterPro" id="IPR026512">
    <property type="entry name" value="RGS7BP/RGS9BP"/>
</dbReference>
<comment type="similarity">
    <text evidence="1">Belongs to the RGS7BP/RGS9BP family.</text>
</comment>
<evidence type="ECO:0000256" key="1">
    <source>
        <dbReference type="ARBA" id="ARBA00007457"/>
    </source>
</evidence>
<keyword evidence="2" id="KW-0734">Signal transduction inhibitor</keyword>
<evidence type="ECO:0000313" key="4">
    <source>
        <dbReference type="Proteomes" id="UP000035680"/>
    </source>
</evidence>
<dbReference type="Proteomes" id="UP000035680">
    <property type="component" value="Unassembled WGS sequence"/>
</dbReference>
<dbReference type="AlphaFoldDB" id="A0A0K0F2W0"/>
<organism evidence="4 5">
    <name type="scientific">Strongyloides venezuelensis</name>
    <name type="common">Threadworm</name>
    <dbReference type="NCBI Taxonomy" id="75913"/>
    <lineage>
        <taxon>Eukaryota</taxon>
        <taxon>Metazoa</taxon>
        <taxon>Ecdysozoa</taxon>
        <taxon>Nematoda</taxon>
        <taxon>Chromadorea</taxon>
        <taxon>Rhabditida</taxon>
        <taxon>Tylenchina</taxon>
        <taxon>Panagrolaimomorpha</taxon>
        <taxon>Strongyloidoidea</taxon>
        <taxon>Strongyloididae</taxon>
        <taxon>Strongyloides</taxon>
    </lineage>
</organism>
<sequence>MTAKLRQHSLSSVRKLQELLHDCNLQLAAYRNAVQGIGTSADGVALRKEIDACARACVRSCESTKNCVLPQLRHDGELSVEFTKHASQFIGCVSACVVEMKRCTAMEATFPIANFAGNTSAGPSTSGTGVPSGTPTVVPTTSGQTTSNPEISGQNNSGVPGGITTNTTGNGNGGATTSGTGTSSSIIQQIVPTTSEQHIIEMEQMLETLENLITVHFSTTETNPTDKVTPRRRRGASCRPQCVCSKLKTSYA</sequence>
<accession>A0A0K0F2W0</accession>
<evidence type="ECO:0000256" key="2">
    <source>
        <dbReference type="ARBA" id="ARBA00022700"/>
    </source>
</evidence>
<feature type="compositionally biased region" description="Polar residues" evidence="3">
    <location>
        <begin position="148"/>
        <end position="158"/>
    </location>
</feature>
<dbReference type="WBParaSite" id="SVE_0314000.1">
    <property type="protein sequence ID" value="SVE_0314000.1"/>
    <property type="gene ID" value="SVE_0314000"/>
</dbReference>
<feature type="compositionally biased region" description="Low complexity" evidence="3">
    <location>
        <begin position="118"/>
        <end position="147"/>
    </location>
</feature>
<reference evidence="5" key="2">
    <citation type="submission" date="2015-08" db="UniProtKB">
        <authorList>
            <consortium name="WormBaseParasite"/>
        </authorList>
    </citation>
    <scope>IDENTIFICATION</scope>
</reference>
<proteinExistence type="inferred from homology"/>